<dbReference type="InterPro" id="IPR018448">
    <property type="entry name" value="TatB"/>
</dbReference>
<dbReference type="Pfam" id="PF02416">
    <property type="entry name" value="TatA_B_E"/>
    <property type="match status" value="1"/>
</dbReference>
<keyword evidence="4 9" id="KW-0812">Transmembrane</keyword>
<dbReference type="EMBL" id="JADHOK010000056">
    <property type="protein sequence ID" value="MBL6761984.1"/>
    <property type="molecule type" value="Genomic_DNA"/>
</dbReference>
<evidence type="ECO:0000256" key="2">
    <source>
        <dbReference type="ARBA" id="ARBA00022448"/>
    </source>
</evidence>
<protein>
    <submittedName>
        <fullName evidence="10">Twin-arginine translocase subunit TatB</fullName>
    </submittedName>
</protein>
<dbReference type="GO" id="GO:0016020">
    <property type="term" value="C:membrane"/>
    <property type="evidence" value="ECO:0007669"/>
    <property type="project" value="UniProtKB-SubCell"/>
</dbReference>
<keyword evidence="6 9" id="KW-1133">Transmembrane helix</keyword>
<dbReference type="GO" id="GO:0008320">
    <property type="term" value="F:protein transmembrane transporter activity"/>
    <property type="evidence" value="ECO:0007669"/>
    <property type="project" value="InterPro"/>
</dbReference>
<keyword evidence="2" id="KW-0813">Transport</keyword>
<evidence type="ECO:0000256" key="5">
    <source>
        <dbReference type="ARBA" id="ARBA00022927"/>
    </source>
</evidence>
<evidence type="ECO:0000256" key="4">
    <source>
        <dbReference type="ARBA" id="ARBA00022692"/>
    </source>
</evidence>
<evidence type="ECO:0000256" key="9">
    <source>
        <dbReference type="SAM" id="Phobius"/>
    </source>
</evidence>
<evidence type="ECO:0000313" key="11">
    <source>
        <dbReference type="Proteomes" id="UP000785783"/>
    </source>
</evidence>
<evidence type="ECO:0000256" key="8">
    <source>
        <dbReference type="ARBA" id="ARBA00023136"/>
    </source>
</evidence>
<evidence type="ECO:0000256" key="1">
    <source>
        <dbReference type="ARBA" id="ARBA00004167"/>
    </source>
</evidence>
<dbReference type="AlphaFoldDB" id="A0A937L3V7"/>
<organism evidence="10 11">
    <name type="scientific">PS1 clade bacterium</name>
    <dbReference type="NCBI Taxonomy" id="2175152"/>
    <lineage>
        <taxon>Bacteria</taxon>
        <taxon>Pseudomonadati</taxon>
        <taxon>Pseudomonadota</taxon>
        <taxon>Alphaproteobacteria</taxon>
        <taxon>PS1 clade</taxon>
    </lineage>
</organism>
<dbReference type="PANTHER" id="PTHR33162:SF1">
    <property type="entry name" value="SEC-INDEPENDENT PROTEIN TRANSLOCASE PROTEIN TATA, CHLOROPLASTIC"/>
    <property type="match status" value="1"/>
</dbReference>
<dbReference type="Proteomes" id="UP000785783">
    <property type="component" value="Unassembled WGS sequence"/>
</dbReference>
<dbReference type="Gene3D" id="1.20.5.3310">
    <property type="match status" value="1"/>
</dbReference>
<comment type="caution">
    <text evidence="10">The sequence shown here is derived from an EMBL/GenBank/DDBJ whole genome shotgun (WGS) entry which is preliminary data.</text>
</comment>
<sequence length="93" mass="10367">MFDIGWTEMVVLGVVALLVLGPRELPNMLRTIGRYVKQARTVAGEFRAQLDDISNEIDAQAQLKKMAEKDLDVGLPDLFDEKSDASKDKDKST</sequence>
<dbReference type="PANTHER" id="PTHR33162">
    <property type="entry name" value="SEC-INDEPENDENT PROTEIN TRANSLOCASE PROTEIN TATA, CHLOROPLASTIC"/>
    <property type="match status" value="1"/>
</dbReference>
<gene>
    <name evidence="10" type="primary">tatB</name>
    <name evidence="10" type="ORF">ISQ19_04725</name>
</gene>
<evidence type="ECO:0000256" key="7">
    <source>
        <dbReference type="ARBA" id="ARBA00023010"/>
    </source>
</evidence>
<evidence type="ECO:0000256" key="3">
    <source>
        <dbReference type="ARBA" id="ARBA00022475"/>
    </source>
</evidence>
<evidence type="ECO:0000313" key="10">
    <source>
        <dbReference type="EMBL" id="MBL6761984.1"/>
    </source>
</evidence>
<keyword evidence="7" id="KW-0811">Translocation</keyword>
<reference evidence="10" key="1">
    <citation type="submission" date="2020-10" db="EMBL/GenBank/DDBJ databases">
        <title>Microbiome of the Black Sea water column analyzed by genome centric metagenomics.</title>
        <authorList>
            <person name="Cabello-Yeves P.J."/>
            <person name="Callieri C."/>
            <person name="Picazo A."/>
            <person name="Mehrshad M."/>
            <person name="Haro-Moreno J.M."/>
            <person name="Roda-Garcia J."/>
            <person name="Dzembekova N."/>
            <person name="Slabakova V."/>
            <person name="Slabakova N."/>
            <person name="Moncheva S."/>
            <person name="Rodriguez-Valera F."/>
        </authorList>
    </citation>
    <scope>NUCLEOTIDE SEQUENCE</scope>
    <source>
        <strain evidence="10">BS307-5m-G5</strain>
    </source>
</reference>
<name>A0A937L3V7_9PROT</name>
<dbReference type="PRINTS" id="PR01506">
    <property type="entry name" value="TATBPROTEIN"/>
</dbReference>
<proteinExistence type="predicted"/>
<feature type="transmembrane region" description="Helical" evidence="9">
    <location>
        <begin position="6"/>
        <end position="25"/>
    </location>
</feature>
<keyword evidence="5" id="KW-0653">Protein transport</keyword>
<keyword evidence="3" id="KW-1003">Cell membrane</keyword>
<dbReference type="NCBIfam" id="TIGR01410">
    <property type="entry name" value="tatB"/>
    <property type="match status" value="1"/>
</dbReference>
<evidence type="ECO:0000256" key="6">
    <source>
        <dbReference type="ARBA" id="ARBA00022989"/>
    </source>
</evidence>
<dbReference type="GO" id="GO:0043953">
    <property type="term" value="P:protein transport by the Tat complex"/>
    <property type="evidence" value="ECO:0007669"/>
    <property type="project" value="InterPro"/>
</dbReference>
<accession>A0A937L3V7</accession>
<keyword evidence="8 9" id="KW-0472">Membrane</keyword>
<comment type="subcellular location">
    <subcellularLocation>
        <location evidence="1">Membrane</location>
        <topology evidence="1">Single-pass membrane protein</topology>
    </subcellularLocation>
</comment>
<dbReference type="InterPro" id="IPR003369">
    <property type="entry name" value="TatA/B/E"/>
</dbReference>